<dbReference type="AlphaFoldDB" id="K2M7F6"/>
<organism evidence="1 2">
    <name type="scientific">Nitratireductor pacificus pht-3B</name>
    <dbReference type="NCBI Taxonomy" id="391937"/>
    <lineage>
        <taxon>Bacteria</taxon>
        <taxon>Pseudomonadati</taxon>
        <taxon>Pseudomonadota</taxon>
        <taxon>Alphaproteobacteria</taxon>
        <taxon>Hyphomicrobiales</taxon>
        <taxon>Phyllobacteriaceae</taxon>
        <taxon>Nitratireductor</taxon>
    </lineage>
</organism>
<feature type="non-terminal residue" evidence="1">
    <location>
        <position position="1"/>
    </location>
</feature>
<evidence type="ECO:0000313" key="2">
    <source>
        <dbReference type="Proteomes" id="UP000006786"/>
    </source>
</evidence>
<proteinExistence type="predicted"/>
<name>K2M7F6_9HYPH</name>
<dbReference type="RefSeq" id="WP_008599177.1">
    <property type="nucleotide sequence ID" value="NZ_AMRM01000033.1"/>
</dbReference>
<gene>
    <name evidence="1" type="ORF">NA2_20402</name>
</gene>
<evidence type="ECO:0000313" key="1">
    <source>
        <dbReference type="EMBL" id="EKF16945.1"/>
    </source>
</evidence>
<reference evidence="1 2" key="1">
    <citation type="journal article" date="2012" name="J. Bacteriol.">
        <title>Genome Sequence of Nitratireductor pacificus Type Strain pht-3B.</title>
        <authorList>
            <person name="Lai Q."/>
            <person name="Li G."/>
            <person name="Shao Z."/>
        </authorList>
    </citation>
    <scope>NUCLEOTIDE SEQUENCE [LARGE SCALE GENOMIC DNA]</scope>
    <source>
        <strain evidence="2">pht-3B</strain>
    </source>
</reference>
<protein>
    <submittedName>
        <fullName evidence="1">Uncharacterized protein</fullName>
    </submittedName>
</protein>
<keyword evidence="2" id="KW-1185">Reference proteome</keyword>
<sequence>SLTAGAGLGGGWTLNGFAELGAGHVRAAPGALVDYGALAFGSAGLIASRRALVLPGDRAALYAGVRPTALAGTARLRLPVGRDRQGIIAFETLEIDLARADPPLHLGVSYQAGTRGAFELHIDASTNLTAGASREPGLDLAIGLRKTF</sequence>
<accession>K2M7F6</accession>
<dbReference type="Proteomes" id="UP000006786">
    <property type="component" value="Unassembled WGS sequence"/>
</dbReference>
<dbReference type="OrthoDB" id="9804931at2"/>
<dbReference type="PATRIC" id="fig|391937.3.peg.4180"/>
<comment type="caution">
    <text evidence="1">The sequence shown here is derived from an EMBL/GenBank/DDBJ whole genome shotgun (WGS) entry which is preliminary data.</text>
</comment>
<dbReference type="EMBL" id="AMRM01000033">
    <property type="protein sequence ID" value="EKF16945.1"/>
    <property type="molecule type" value="Genomic_DNA"/>
</dbReference>